<sequence length="209" mass="23941">MSKNNKEECPYILWDDKIVYEGRWLRAKQISFKKGENGIPGIWQIAERATKPKDVDVAGICIFGILKKDGKKYLVLIKQYRIPLKAWCIELPAGLVDKEKESIREAGLRELKEETGYTISKVLVEPKNIQTLNPGLTDDSVQYMVVEIDGDDEINMNPKQNLEEHECIEVILIETDKVYDYLEDLGNTVQVQAPVYTFALALKFNSLFL</sequence>
<proteinExistence type="predicted"/>
<dbReference type="GO" id="GO:0006753">
    <property type="term" value="P:nucleoside phosphate metabolic process"/>
    <property type="evidence" value="ECO:0007669"/>
    <property type="project" value="TreeGrafter"/>
</dbReference>
<dbReference type="GO" id="GO:0005634">
    <property type="term" value="C:nucleus"/>
    <property type="evidence" value="ECO:0007669"/>
    <property type="project" value="TreeGrafter"/>
</dbReference>
<reference evidence="4" key="1">
    <citation type="submission" date="2017-02" db="UniProtKB">
        <authorList>
            <consortium name="WormBaseParasite"/>
        </authorList>
    </citation>
    <scope>IDENTIFICATION</scope>
</reference>
<keyword evidence="3" id="KW-1185">Reference proteome</keyword>
<dbReference type="InterPro" id="IPR000086">
    <property type="entry name" value="NUDIX_hydrolase_dom"/>
</dbReference>
<dbReference type="PROSITE" id="PS51462">
    <property type="entry name" value="NUDIX"/>
    <property type="match status" value="1"/>
</dbReference>
<accession>A0A0N5A2P8</accession>
<evidence type="ECO:0000313" key="3">
    <source>
        <dbReference type="Proteomes" id="UP000038045"/>
    </source>
</evidence>
<keyword evidence="1" id="KW-0378">Hydrolase</keyword>
<dbReference type="STRING" id="131310.A0A0N5A2P8"/>
<dbReference type="GO" id="GO:0047631">
    <property type="term" value="F:ADP-ribose diphosphatase activity"/>
    <property type="evidence" value="ECO:0007669"/>
    <property type="project" value="TreeGrafter"/>
</dbReference>
<evidence type="ECO:0000313" key="4">
    <source>
        <dbReference type="WBParaSite" id="PTRK_0001591400.1"/>
    </source>
</evidence>
<dbReference type="InterPro" id="IPR015797">
    <property type="entry name" value="NUDIX_hydrolase-like_dom_sf"/>
</dbReference>
<dbReference type="Proteomes" id="UP000038045">
    <property type="component" value="Unplaced"/>
</dbReference>
<dbReference type="PANTHER" id="PTHR11839:SF1">
    <property type="entry name" value="ADP-SUGAR PYROPHOSPHATASE"/>
    <property type="match status" value="1"/>
</dbReference>
<dbReference type="CDD" id="cd18888">
    <property type="entry name" value="NUDIX_ADPRase_Nudt5"/>
    <property type="match status" value="1"/>
</dbReference>
<dbReference type="PANTHER" id="PTHR11839">
    <property type="entry name" value="UDP/ADP-SUGAR PYROPHOSPHATASE"/>
    <property type="match status" value="1"/>
</dbReference>
<dbReference type="Gene3D" id="3.90.79.10">
    <property type="entry name" value="Nucleoside Triphosphate Pyrophosphohydrolase"/>
    <property type="match status" value="1"/>
</dbReference>
<name>A0A0N5A2P8_PARTI</name>
<dbReference type="GO" id="GO:0019693">
    <property type="term" value="P:ribose phosphate metabolic process"/>
    <property type="evidence" value="ECO:0007669"/>
    <property type="project" value="TreeGrafter"/>
</dbReference>
<organism evidence="3 4">
    <name type="scientific">Parastrongyloides trichosuri</name>
    <name type="common">Possum-specific nematode worm</name>
    <dbReference type="NCBI Taxonomy" id="131310"/>
    <lineage>
        <taxon>Eukaryota</taxon>
        <taxon>Metazoa</taxon>
        <taxon>Ecdysozoa</taxon>
        <taxon>Nematoda</taxon>
        <taxon>Chromadorea</taxon>
        <taxon>Rhabditida</taxon>
        <taxon>Tylenchina</taxon>
        <taxon>Panagrolaimomorpha</taxon>
        <taxon>Strongyloidoidea</taxon>
        <taxon>Strongyloididae</taxon>
        <taxon>Parastrongyloides</taxon>
    </lineage>
</organism>
<evidence type="ECO:0000256" key="1">
    <source>
        <dbReference type="ARBA" id="ARBA00022801"/>
    </source>
</evidence>
<dbReference type="SUPFAM" id="SSF55811">
    <property type="entry name" value="Nudix"/>
    <property type="match status" value="1"/>
</dbReference>
<feature type="domain" description="Nudix hydrolase" evidence="2">
    <location>
        <begin position="53"/>
        <end position="204"/>
    </location>
</feature>
<evidence type="ECO:0000259" key="2">
    <source>
        <dbReference type="PROSITE" id="PS51462"/>
    </source>
</evidence>
<dbReference type="Pfam" id="PF00293">
    <property type="entry name" value="NUDIX"/>
    <property type="match status" value="1"/>
</dbReference>
<protein>
    <submittedName>
        <fullName evidence="4">Nudix hydrolase domain-containing protein</fullName>
    </submittedName>
</protein>
<dbReference type="AlphaFoldDB" id="A0A0N5A2P8"/>
<dbReference type="WBParaSite" id="PTRK_0001591400.1">
    <property type="protein sequence ID" value="PTRK_0001591400.1"/>
    <property type="gene ID" value="PTRK_0001591400"/>
</dbReference>